<dbReference type="Proteomes" id="UP000031523">
    <property type="component" value="Chromosome"/>
</dbReference>
<dbReference type="Gene3D" id="3.40.630.30">
    <property type="match status" value="1"/>
</dbReference>
<dbReference type="PROSITE" id="PS51186">
    <property type="entry name" value="GNAT"/>
    <property type="match status" value="1"/>
</dbReference>
<reference evidence="3 4" key="1">
    <citation type="submission" date="2015-01" db="EMBL/GenBank/DDBJ databases">
        <title>Enhanced salinomycin production by adjusting the supply of polyketide extender units in Streptomyce albus DSM 41398.</title>
        <authorList>
            <person name="Lu C."/>
        </authorList>
    </citation>
    <scope>NUCLEOTIDE SEQUENCE [LARGE SCALE GENOMIC DNA]</scope>
    <source>
        <strain evidence="4">ATCC 21838 / DSM 41398 / FERM P-419 / JCM 4703 / NBRC 107858</strain>
    </source>
</reference>
<evidence type="ECO:0000313" key="3">
    <source>
        <dbReference type="EMBL" id="AJE84697.1"/>
    </source>
</evidence>
<keyword evidence="4" id="KW-1185">Reference proteome</keyword>
<dbReference type="GO" id="GO:0005737">
    <property type="term" value="C:cytoplasm"/>
    <property type="evidence" value="ECO:0007669"/>
    <property type="project" value="TreeGrafter"/>
</dbReference>
<dbReference type="InterPro" id="IPR000182">
    <property type="entry name" value="GNAT_dom"/>
</dbReference>
<feature type="domain" description="N-acetyltransferase" evidence="2">
    <location>
        <begin position="38"/>
        <end position="201"/>
    </location>
</feature>
<evidence type="ECO:0000256" key="1">
    <source>
        <dbReference type="SAM" id="MobiDB-lite"/>
    </source>
</evidence>
<feature type="region of interest" description="Disordered" evidence="1">
    <location>
        <begin position="1"/>
        <end position="41"/>
    </location>
</feature>
<dbReference type="PANTHER" id="PTHR43441:SF10">
    <property type="entry name" value="ACETYLTRANSFERASE"/>
    <property type="match status" value="1"/>
</dbReference>
<evidence type="ECO:0000259" key="2">
    <source>
        <dbReference type="PROSITE" id="PS51186"/>
    </source>
</evidence>
<feature type="compositionally biased region" description="Pro residues" evidence="1">
    <location>
        <begin position="1"/>
        <end position="11"/>
    </location>
</feature>
<proteinExistence type="predicted"/>
<evidence type="ECO:0000313" key="4">
    <source>
        <dbReference type="Proteomes" id="UP000031523"/>
    </source>
</evidence>
<dbReference type="AlphaFoldDB" id="A0A0B5F2Y5"/>
<dbReference type="CDD" id="cd04301">
    <property type="entry name" value="NAT_SF"/>
    <property type="match status" value="1"/>
</dbReference>
<dbReference type="KEGG" id="sals:SLNWT_4321"/>
<accession>A0A0B5F2Y5</accession>
<gene>
    <name evidence="3" type="ORF">SLNWT_4321</name>
</gene>
<organism evidence="3 4">
    <name type="scientific">Streptomyces albus (strain ATCC 21838 / DSM 41398 / FERM P-419 / JCM 4703 / NBRC 107858)</name>
    <dbReference type="NCBI Taxonomy" id="1081613"/>
    <lineage>
        <taxon>Bacteria</taxon>
        <taxon>Bacillati</taxon>
        <taxon>Actinomycetota</taxon>
        <taxon>Actinomycetes</taxon>
        <taxon>Kitasatosporales</taxon>
        <taxon>Streptomycetaceae</taxon>
        <taxon>Streptomyces</taxon>
    </lineage>
</organism>
<dbReference type="EMBL" id="CP010519">
    <property type="protein sequence ID" value="AJE84697.1"/>
    <property type="molecule type" value="Genomic_DNA"/>
</dbReference>
<keyword evidence="3" id="KW-0808">Transferase</keyword>
<dbReference type="InterPro" id="IPR051908">
    <property type="entry name" value="Ribosomal_N-acetyltransferase"/>
</dbReference>
<dbReference type="SUPFAM" id="SSF55729">
    <property type="entry name" value="Acyl-CoA N-acyltransferases (Nat)"/>
    <property type="match status" value="1"/>
</dbReference>
<dbReference type="Pfam" id="PF13302">
    <property type="entry name" value="Acetyltransf_3"/>
    <property type="match status" value="1"/>
</dbReference>
<name>A0A0B5F2Y5_STRA4</name>
<protein>
    <submittedName>
        <fullName evidence="3">Acetyltransferase</fullName>
    </submittedName>
</protein>
<dbReference type="GO" id="GO:0008999">
    <property type="term" value="F:protein-N-terminal-alanine acetyltransferase activity"/>
    <property type="evidence" value="ECO:0007669"/>
    <property type="project" value="TreeGrafter"/>
</dbReference>
<dbReference type="InterPro" id="IPR016181">
    <property type="entry name" value="Acyl_CoA_acyltransferase"/>
</dbReference>
<dbReference type="PANTHER" id="PTHR43441">
    <property type="entry name" value="RIBOSOMAL-PROTEIN-SERINE ACETYLTRANSFERASE"/>
    <property type="match status" value="1"/>
</dbReference>
<sequence>MPDPVPPPRPTAAPGAAAPRPDSPAAPLPEAELTGEGLRLRPWRPEAEEDVDAWLRGVLDEEFLRWNTPLKPITDRIGARESLRRRAEEGRAGSAVSFCVTDAADGTVLGHLAFQPVDPVSRSARVGYWVLPEARGHRVAARALRLAGDWAFTRLGLHRVELGHAMGHLASCRIAEQCGYPAEGVLRGAMFAAGRHDAFRDVHLHARLASDHAAERDGVNGVNGVNGGDSAGS</sequence>
<dbReference type="GO" id="GO:1990189">
    <property type="term" value="F:protein N-terminal-serine acetyltransferase activity"/>
    <property type="evidence" value="ECO:0007669"/>
    <property type="project" value="TreeGrafter"/>
</dbReference>